<dbReference type="Pfam" id="PF06347">
    <property type="entry name" value="SH3_4"/>
    <property type="match status" value="2"/>
</dbReference>
<dbReference type="RefSeq" id="WP_092230604.1">
    <property type="nucleotide sequence ID" value="NZ_FNLL01000002.1"/>
</dbReference>
<dbReference type="PROSITE" id="PS51781">
    <property type="entry name" value="SH3B"/>
    <property type="match status" value="1"/>
</dbReference>
<evidence type="ECO:0000313" key="2">
    <source>
        <dbReference type="EMBL" id="SDT87213.1"/>
    </source>
</evidence>
<keyword evidence="3" id="KW-1185">Reference proteome</keyword>
<accession>A0A1H2DWI8</accession>
<name>A0A1H2DWI8_9BACT</name>
<evidence type="ECO:0000259" key="1">
    <source>
        <dbReference type="PROSITE" id="PS51781"/>
    </source>
</evidence>
<gene>
    <name evidence="2" type="ORF">SAMN04487931_102271</name>
</gene>
<reference evidence="3" key="1">
    <citation type="submission" date="2016-10" db="EMBL/GenBank/DDBJ databases">
        <authorList>
            <person name="Varghese N."/>
            <person name="Submissions S."/>
        </authorList>
    </citation>
    <scope>NUCLEOTIDE SEQUENCE [LARGE SCALE GENOMIC DNA]</scope>
    <source>
        <strain evidence="3">DSM 3384</strain>
    </source>
</reference>
<protein>
    <submittedName>
        <fullName evidence="2">SH3-like domain-containing protein</fullName>
    </submittedName>
</protein>
<dbReference type="InterPro" id="IPR052354">
    <property type="entry name" value="Cell_Wall_Dynamics_Protein"/>
</dbReference>
<dbReference type="AlphaFoldDB" id="A0A1H2DWI8"/>
<sequence length="152" mass="17086">MKHLKINVVTKIITAALAGLLILPALLVAQERLCVTAGIANMRSGPGTKYDVLWQVEQYHPVTIVEKKEDWYKIKDFENDVAWLHKSLLGSTASVITIKNKCNIRSKPVTDSTILFTTEKGVPFKVLGKKGNWIKIEHADGDIGWIYKTLVW</sequence>
<dbReference type="EMBL" id="FNLL01000002">
    <property type="protein sequence ID" value="SDT87213.1"/>
    <property type="molecule type" value="Genomic_DNA"/>
</dbReference>
<dbReference type="InterPro" id="IPR010466">
    <property type="entry name" value="DUF1058"/>
</dbReference>
<feature type="domain" description="SH3b" evidence="1">
    <location>
        <begin position="91"/>
        <end position="152"/>
    </location>
</feature>
<dbReference type="PANTHER" id="PTHR34408:SF1">
    <property type="entry name" value="GLYCOSYL HYDROLASE FAMILY 19 DOMAIN-CONTAINING PROTEIN HI_1415"/>
    <property type="match status" value="1"/>
</dbReference>
<dbReference type="Proteomes" id="UP000199608">
    <property type="component" value="Unassembled WGS sequence"/>
</dbReference>
<dbReference type="InterPro" id="IPR003646">
    <property type="entry name" value="SH3-like_bac-type"/>
</dbReference>
<dbReference type="PANTHER" id="PTHR34408">
    <property type="entry name" value="FAMILY PROTEIN, PUTATIVE-RELATED"/>
    <property type="match status" value="1"/>
</dbReference>
<proteinExistence type="predicted"/>
<dbReference type="SMART" id="SM00287">
    <property type="entry name" value="SH3b"/>
    <property type="match status" value="2"/>
</dbReference>
<organism evidence="2 3">
    <name type="scientific">Desulfobacula phenolica</name>
    <dbReference type="NCBI Taxonomy" id="90732"/>
    <lineage>
        <taxon>Bacteria</taxon>
        <taxon>Pseudomonadati</taxon>
        <taxon>Thermodesulfobacteriota</taxon>
        <taxon>Desulfobacteria</taxon>
        <taxon>Desulfobacterales</taxon>
        <taxon>Desulfobacteraceae</taxon>
        <taxon>Desulfobacula</taxon>
    </lineage>
</organism>
<evidence type="ECO:0000313" key="3">
    <source>
        <dbReference type="Proteomes" id="UP000199608"/>
    </source>
</evidence>
<dbReference type="Gene3D" id="2.30.30.40">
    <property type="entry name" value="SH3 Domains"/>
    <property type="match status" value="2"/>
</dbReference>